<organism evidence="11 12">
    <name type="scientific">Neogobius melanostomus</name>
    <name type="common">round goby</name>
    <dbReference type="NCBI Taxonomy" id="47308"/>
    <lineage>
        <taxon>Eukaryota</taxon>
        <taxon>Metazoa</taxon>
        <taxon>Chordata</taxon>
        <taxon>Craniata</taxon>
        <taxon>Vertebrata</taxon>
        <taxon>Euteleostomi</taxon>
        <taxon>Actinopterygii</taxon>
        <taxon>Neopterygii</taxon>
        <taxon>Teleostei</taxon>
        <taxon>Neoteleostei</taxon>
        <taxon>Acanthomorphata</taxon>
        <taxon>Gobiaria</taxon>
        <taxon>Gobiiformes</taxon>
        <taxon>Gobioidei</taxon>
        <taxon>Gobiidae</taxon>
        <taxon>Benthophilinae</taxon>
        <taxon>Neogobiini</taxon>
        <taxon>Neogobius</taxon>
    </lineage>
</organism>
<dbReference type="FunFam" id="3.40.50.11530:FF:000003">
    <property type="entry name" value="Interleukin-17 receptor D"/>
    <property type="match status" value="1"/>
</dbReference>
<dbReference type="Proteomes" id="UP000694523">
    <property type="component" value="Unplaced"/>
</dbReference>
<dbReference type="Pfam" id="PF16742">
    <property type="entry name" value="IL17R_D_N"/>
    <property type="match status" value="1"/>
</dbReference>
<keyword evidence="2" id="KW-0812">Transmembrane</keyword>
<evidence type="ECO:0000313" key="12">
    <source>
        <dbReference type="Proteomes" id="UP000694523"/>
    </source>
</evidence>
<evidence type="ECO:0000256" key="2">
    <source>
        <dbReference type="ARBA" id="ARBA00022692"/>
    </source>
</evidence>
<evidence type="ECO:0000256" key="4">
    <source>
        <dbReference type="ARBA" id="ARBA00022989"/>
    </source>
</evidence>
<dbReference type="AlphaFoldDB" id="A0A8C6WP90"/>
<feature type="compositionally biased region" description="Low complexity" evidence="9">
    <location>
        <begin position="608"/>
        <end position="623"/>
    </location>
</feature>
<evidence type="ECO:0000313" key="11">
    <source>
        <dbReference type="Ensembl" id="ENSNMLP00000021472.1"/>
    </source>
</evidence>
<keyword evidence="5" id="KW-0472">Membrane</keyword>
<keyword evidence="7" id="KW-0325">Glycoprotein</keyword>
<accession>A0A8C6WP90</accession>
<dbReference type="InterPro" id="IPR013568">
    <property type="entry name" value="SEFIR_dom"/>
</dbReference>
<evidence type="ECO:0000256" key="7">
    <source>
        <dbReference type="ARBA" id="ARBA00023180"/>
    </source>
</evidence>
<dbReference type="Gene3D" id="3.40.50.11530">
    <property type="match status" value="1"/>
</dbReference>
<dbReference type="InterPro" id="IPR036116">
    <property type="entry name" value="FN3_sf"/>
</dbReference>
<evidence type="ECO:0000256" key="9">
    <source>
        <dbReference type="SAM" id="MobiDB-lite"/>
    </source>
</evidence>
<feature type="region of interest" description="Disordered" evidence="9">
    <location>
        <begin position="601"/>
        <end position="726"/>
    </location>
</feature>
<reference evidence="11" key="1">
    <citation type="submission" date="2025-08" db="UniProtKB">
        <authorList>
            <consortium name="Ensembl"/>
        </authorList>
    </citation>
    <scope>IDENTIFICATION</scope>
</reference>
<evidence type="ECO:0000259" key="10">
    <source>
        <dbReference type="PROSITE" id="PS51534"/>
    </source>
</evidence>
<comment type="subcellular location">
    <subcellularLocation>
        <location evidence="1">Membrane</location>
        <topology evidence="1">Single-pass type I membrane protein</topology>
    </subcellularLocation>
</comment>
<evidence type="ECO:0000256" key="5">
    <source>
        <dbReference type="ARBA" id="ARBA00023136"/>
    </source>
</evidence>
<dbReference type="InterPro" id="IPR031951">
    <property type="entry name" value="IL17R_D_N"/>
</dbReference>
<evidence type="ECO:0000256" key="8">
    <source>
        <dbReference type="ARBA" id="ARBA00069308"/>
    </source>
</evidence>
<keyword evidence="12" id="KW-1185">Reference proteome</keyword>
<dbReference type="SUPFAM" id="SSF49265">
    <property type="entry name" value="Fibronectin type III"/>
    <property type="match status" value="1"/>
</dbReference>
<feature type="compositionally biased region" description="Low complexity" evidence="9">
    <location>
        <begin position="699"/>
        <end position="712"/>
    </location>
</feature>
<name>A0A8C6WP90_9GOBI</name>
<keyword evidence="3" id="KW-0732">Signal</keyword>
<feature type="domain" description="SEFIR" evidence="10">
    <location>
        <begin position="336"/>
        <end position="490"/>
    </location>
</feature>
<evidence type="ECO:0000256" key="6">
    <source>
        <dbReference type="ARBA" id="ARBA00023170"/>
    </source>
</evidence>
<dbReference type="GO" id="GO:0016020">
    <property type="term" value="C:membrane"/>
    <property type="evidence" value="ECO:0007669"/>
    <property type="project" value="UniProtKB-SubCell"/>
</dbReference>
<feature type="region of interest" description="Disordered" evidence="9">
    <location>
        <begin position="402"/>
        <end position="426"/>
    </location>
</feature>
<dbReference type="PANTHER" id="PTHR15583">
    <property type="entry name" value="INTERLEUKIN-17 RECEPTOR"/>
    <property type="match status" value="1"/>
</dbReference>
<evidence type="ECO:0000256" key="3">
    <source>
        <dbReference type="ARBA" id="ARBA00022729"/>
    </source>
</evidence>
<dbReference type="PANTHER" id="PTHR15583:SF14">
    <property type="entry name" value="INTERLEUKIN-17 RECEPTOR D"/>
    <property type="match status" value="1"/>
</dbReference>
<sequence length="750" mass="82041">PPLINGTGANPNAVFLYLCPRCSLHTGAGGCRTPSSAVANVASDCSLLYPVGKNVIHEVMEVSFSHLSCEDQAAVVVHWAASPLGIEHIKGFRVYLEDKNPERKQCQHLILKEPRQLNYSYKSTKLSSQPFSGLSFDTDYMIRVVPFPSLMNESFFPPSFLRTNSCEVLLGVESLVCKPFWKPKWLTVSQFGSNLHVSFDPAPLTFHLSVYYVFYKLRQDGPFRTQRCKPDLNQPRTTCILKNVTPGTYTIELRDDNNTTRRQTQFHVSQVHSPWAGPIRAMAITVPLVILSAFATLFTVMCRKKQQENIYSHLDEESSESSNQSAALISERPWPRPKVFLCYSSRDCPKHSSVVQAFAYFLQDFCGCERGQMSWLSRQLDEADFIITICSKGLRYFTEKKSRRGKTPVSRRGNSGANPATKDGGPNGSDLFLVAVAMIAEQLRSAKQSEKELSRFMAVYFDYSTENDIPTALSLAPRLKLMDQLPQLFSLLHSSHSWIWDGAPPNVSRRNYFRSKSGRSLYVSICNMHQFISQSPDWFDQQLHGPQTGGPAHPALPVSCEAAATATAASAGAVPQSGLVLNEVAAKTLDSAPKRNLVLLAPGSRPESGAGSSLSPSYSPGYDSGKHPVPEGPVLPGQTQTPQDPEQEGLGLDHGATAAAEPSPPEPPPRDSGIYDSSVPSSELSIPLMDGLSHDHVDSSSLADSESSSSGLGDEEPPTVSSLSCSATTVCKAELHPKQAEHSTAAKPLY</sequence>
<dbReference type="Pfam" id="PF08357">
    <property type="entry name" value="SEFIR"/>
    <property type="match status" value="1"/>
</dbReference>
<proteinExistence type="predicted"/>
<dbReference type="PROSITE" id="PS51534">
    <property type="entry name" value="SEFIR"/>
    <property type="match status" value="1"/>
</dbReference>
<reference evidence="11" key="2">
    <citation type="submission" date="2025-09" db="UniProtKB">
        <authorList>
            <consortium name="Ensembl"/>
        </authorList>
    </citation>
    <scope>IDENTIFICATION</scope>
</reference>
<keyword evidence="4" id="KW-1133">Transmembrane helix</keyword>
<evidence type="ECO:0000256" key="1">
    <source>
        <dbReference type="ARBA" id="ARBA00004479"/>
    </source>
</evidence>
<dbReference type="GO" id="GO:0030368">
    <property type="term" value="F:interleukin-17 receptor activity"/>
    <property type="evidence" value="ECO:0007669"/>
    <property type="project" value="InterPro"/>
</dbReference>
<dbReference type="InterPro" id="IPR039465">
    <property type="entry name" value="IL-17_rcpt-like"/>
</dbReference>
<protein>
    <recommendedName>
        <fullName evidence="8">Interleukin-17 receptor D</fullName>
    </recommendedName>
</protein>
<keyword evidence="6" id="KW-0675">Receptor</keyword>
<dbReference type="Ensembl" id="ENSNMLT00000024077.1">
    <property type="protein sequence ID" value="ENSNMLP00000021472.1"/>
    <property type="gene ID" value="ENSNMLG00000013853.1"/>
</dbReference>